<dbReference type="PANTHER" id="PTHR19876:SF1">
    <property type="entry name" value="COATOMER SUBUNIT ALPHA"/>
    <property type="match status" value="1"/>
</dbReference>
<dbReference type="GO" id="GO:0006888">
    <property type="term" value="P:endoplasmic reticulum to Golgi vesicle-mediated transport"/>
    <property type="evidence" value="ECO:0007669"/>
    <property type="project" value="TreeGrafter"/>
</dbReference>
<keyword evidence="3" id="KW-0677">Repeat</keyword>
<dbReference type="PANTHER" id="PTHR19876">
    <property type="entry name" value="COATOMER"/>
    <property type="match status" value="1"/>
</dbReference>
<keyword evidence="2" id="KW-0853">WD repeat</keyword>
<evidence type="ECO:0000256" key="3">
    <source>
        <dbReference type="ARBA" id="ARBA00022737"/>
    </source>
</evidence>
<dbReference type="GO" id="GO:0030126">
    <property type="term" value="C:COPI vesicle coat"/>
    <property type="evidence" value="ECO:0007669"/>
    <property type="project" value="TreeGrafter"/>
</dbReference>
<dbReference type="AlphaFoldDB" id="A0A183BTX3"/>
<name>A0A183BTX3_GLOPA</name>
<accession>A0A183BTX3</accession>
<dbReference type="WBParaSite" id="GPLIN_000405900">
    <property type="protein sequence ID" value="GPLIN_000405900"/>
    <property type="gene ID" value="GPLIN_000405900"/>
</dbReference>
<keyword evidence="4" id="KW-1185">Reference proteome</keyword>
<reference evidence="5" key="3">
    <citation type="submission" date="2016-06" db="UniProtKB">
        <authorList>
            <consortium name="WormBaseParasite"/>
        </authorList>
    </citation>
    <scope>IDENTIFICATION</scope>
</reference>
<evidence type="ECO:0000256" key="1">
    <source>
        <dbReference type="ARBA" id="ARBA00004347"/>
    </source>
</evidence>
<dbReference type="InterPro" id="IPR050844">
    <property type="entry name" value="Coatomer_complex_subunit"/>
</dbReference>
<dbReference type="InterPro" id="IPR001680">
    <property type="entry name" value="WD40_rpt"/>
</dbReference>
<dbReference type="Pfam" id="PF00400">
    <property type="entry name" value="WD40"/>
    <property type="match status" value="2"/>
</dbReference>
<evidence type="ECO:0000313" key="4">
    <source>
        <dbReference type="Proteomes" id="UP000050741"/>
    </source>
</evidence>
<reference evidence="4" key="2">
    <citation type="submission" date="2014-05" db="EMBL/GenBank/DDBJ databases">
        <title>The genome and life-stage specific transcriptomes of Globodera pallida elucidate key aspects of plant parasitism by a cyst nematode.</title>
        <authorList>
            <person name="Cotton J.A."/>
            <person name="Lilley C.J."/>
            <person name="Jones L.M."/>
            <person name="Kikuchi T."/>
            <person name="Reid A.J."/>
            <person name="Thorpe P."/>
            <person name="Tsai I.J."/>
            <person name="Beasley H."/>
            <person name="Blok V."/>
            <person name="Cock P.J.A."/>
            <person name="Van den Akker S.E."/>
            <person name="Holroyd N."/>
            <person name="Hunt M."/>
            <person name="Mantelin S."/>
            <person name="Naghra H."/>
            <person name="Pain A."/>
            <person name="Palomares-Rius J.E."/>
            <person name="Zarowiecki M."/>
            <person name="Berriman M."/>
            <person name="Jones J.T."/>
            <person name="Urwin P.E."/>
        </authorList>
    </citation>
    <scope>NUCLEOTIDE SEQUENCE [LARGE SCALE GENOMIC DNA]</scope>
    <source>
        <strain evidence="4">Lindley</strain>
    </source>
</reference>
<dbReference type="GO" id="GO:0006890">
    <property type="term" value="P:retrograde vesicle-mediated transport, Golgi to endoplasmic reticulum"/>
    <property type="evidence" value="ECO:0007669"/>
    <property type="project" value="TreeGrafter"/>
</dbReference>
<evidence type="ECO:0000256" key="2">
    <source>
        <dbReference type="ARBA" id="ARBA00022574"/>
    </source>
</evidence>
<evidence type="ECO:0000313" key="5">
    <source>
        <dbReference type="WBParaSite" id="GPLIN_000405900"/>
    </source>
</evidence>
<organism evidence="4 5">
    <name type="scientific">Globodera pallida</name>
    <name type="common">Potato cyst nematode worm</name>
    <name type="synonym">Heterodera pallida</name>
    <dbReference type="NCBI Taxonomy" id="36090"/>
    <lineage>
        <taxon>Eukaryota</taxon>
        <taxon>Metazoa</taxon>
        <taxon>Ecdysozoa</taxon>
        <taxon>Nematoda</taxon>
        <taxon>Chromadorea</taxon>
        <taxon>Rhabditida</taxon>
        <taxon>Tylenchina</taxon>
        <taxon>Tylenchomorpha</taxon>
        <taxon>Tylenchoidea</taxon>
        <taxon>Heteroderidae</taxon>
        <taxon>Heteroderinae</taxon>
        <taxon>Globodera</taxon>
    </lineage>
</organism>
<sequence length="141" mass="15929">MALLKKFESKSARVKGISFHSTRPWVLASLHSGVIQLWDYRMCVLIDKFDEHDGPVRGCDFHSQQPIFVSGGVELQTAQMHLYTARPSGLHPHNLLSQAAPVDHQRLRRPNRAHLELAITQFDCHSHGAQSLRYVCPVPSL</sequence>
<dbReference type="GO" id="GO:0006891">
    <property type="term" value="P:intra-Golgi vesicle-mediated transport"/>
    <property type="evidence" value="ECO:0007669"/>
    <property type="project" value="TreeGrafter"/>
</dbReference>
<comment type="subcellular location">
    <subcellularLocation>
        <location evidence="1">Cytoplasmic vesicle</location>
        <location evidence="1">COPI-coated vesicle membrane</location>
        <topology evidence="1">Peripheral membrane protein</topology>
        <orientation evidence="1">Cytoplasmic side</orientation>
    </subcellularLocation>
</comment>
<dbReference type="InterPro" id="IPR036322">
    <property type="entry name" value="WD40_repeat_dom_sf"/>
</dbReference>
<dbReference type="SUPFAM" id="SSF50978">
    <property type="entry name" value="WD40 repeat-like"/>
    <property type="match status" value="1"/>
</dbReference>
<dbReference type="InterPro" id="IPR015943">
    <property type="entry name" value="WD40/YVTN_repeat-like_dom_sf"/>
</dbReference>
<dbReference type="GO" id="GO:0006886">
    <property type="term" value="P:intracellular protein transport"/>
    <property type="evidence" value="ECO:0007669"/>
    <property type="project" value="TreeGrafter"/>
</dbReference>
<protein>
    <submittedName>
        <fullName evidence="5">WD_REPEATS_REGION domain-containing protein</fullName>
    </submittedName>
</protein>
<dbReference type="Gene3D" id="2.130.10.10">
    <property type="entry name" value="YVTN repeat-like/Quinoprotein amine dehydrogenase"/>
    <property type="match status" value="1"/>
</dbReference>
<reference evidence="4" key="1">
    <citation type="submission" date="2013-12" db="EMBL/GenBank/DDBJ databases">
        <authorList>
            <person name="Aslett M."/>
        </authorList>
    </citation>
    <scope>NUCLEOTIDE SEQUENCE [LARGE SCALE GENOMIC DNA]</scope>
    <source>
        <strain evidence="4">Lindley</strain>
    </source>
</reference>
<dbReference type="Proteomes" id="UP000050741">
    <property type="component" value="Unassembled WGS sequence"/>
</dbReference>
<proteinExistence type="predicted"/>